<name>A0A8X7MSX3_9BASI</name>
<evidence type="ECO:0000256" key="1">
    <source>
        <dbReference type="SAM" id="MobiDB-lite"/>
    </source>
</evidence>
<reference evidence="2" key="1">
    <citation type="submission" date="2016-04" db="EMBL/GenBank/DDBJ databases">
        <authorList>
            <person name="Nguyen H.D."/>
            <person name="Samba Siva P."/>
            <person name="Cullis J."/>
            <person name="Levesque C.A."/>
            <person name="Hambleton S."/>
        </authorList>
    </citation>
    <scope>NUCLEOTIDE SEQUENCE</scope>
    <source>
        <strain evidence="2">DAOMC 236426</strain>
    </source>
</reference>
<dbReference type="Gene3D" id="3.30.420.40">
    <property type="match status" value="2"/>
</dbReference>
<reference evidence="2" key="2">
    <citation type="journal article" date="2019" name="IMA Fungus">
        <title>Genome sequencing and comparison of five Tilletia species to identify candidate genes for the detection of regulated species infecting wheat.</title>
        <authorList>
            <person name="Nguyen H.D.T."/>
            <person name="Sultana T."/>
            <person name="Kesanakurti P."/>
            <person name="Hambleton S."/>
        </authorList>
    </citation>
    <scope>NUCLEOTIDE SEQUENCE</scope>
    <source>
        <strain evidence="2">DAOMC 236426</strain>
    </source>
</reference>
<dbReference type="AlphaFoldDB" id="A0A8X7MSX3"/>
<gene>
    <name evidence="2" type="ORF">A4X06_0g4928</name>
</gene>
<organism evidence="2 3">
    <name type="scientific">Tilletia controversa</name>
    <name type="common">dwarf bunt fungus</name>
    <dbReference type="NCBI Taxonomy" id="13291"/>
    <lineage>
        <taxon>Eukaryota</taxon>
        <taxon>Fungi</taxon>
        <taxon>Dikarya</taxon>
        <taxon>Basidiomycota</taxon>
        <taxon>Ustilaginomycotina</taxon>
        <taxon>Exobasidiomycetes</taxon>
        <taxon>Tilletiales</taxon>
        <taxon>Tilletiaceae</taxon>
        <taxon>Tilletia</taxon>
    </lineage>
</organism>
<feature type="region of interest" description="Disordered" evidence="1">
    <location>
        <begin position="62"/>
        <end position="82"/>
    </location>
</feature>
<feature type="region of interest" description="Disordered" evidence="1">
    <location>
        <begin position="606"/>
        <end position="633"/>
    </location>
</feature>
<feature type="region of interest" description="Disordered" evidence="1">
    <location>
        <begin position="768"/>
        <end position="795"/>
    </location>
</feature>
<feature type="compositionally biased region" description="Low complexity" evidence="1">
    <location>
        <begin position="687"/>
        <end position="713"/>
    </location>
</feature>
<feature type="region of interest" description="Disordered" evidence="1">
    <location>
        <begin position="231"/>
        <end position="264"/>
    </location>
</feature>
<feature type="compositionally biased region" description="Low complexity" evidence="1">
    <location>
        <begin position="768"/>
        <end position="787"/>
    </location>
</feature>
<proteinExistence type="predicted"/>
<dbReference type="Proteomes" id="UP000077684">
    <property type="component" value="Unassembled WGS sequence"/>
</dbReference>
<feature type="compositionally biased region" description="Gly residues" evidence="1">
    <location>
        <begin position="116"/>
        <end position="125"/>
    </location>
</feature>
<keyword evidence="3" id="KW-1185">Reference proteome</keyword>
<sequence length="833" mass="87496">MSADQDLNNGHLVLAIDVQLHQLSALVFDPTSSSDSESQQKQPVTHRCVLWQKTISFDDDFPEFQTKRGSYRPPSFDEDHPRDVALTPVGVVVRALDAMLQALSQASYVPARDGEGGGGGGGTSGAAGVTPSGPSSSPCALMSRVGTVGVSGTLDVPILLSKTACTLLHQLNHENPLWTQLGCPSFFATAFVPNVRDWTLDSEAVTIQQISHELEHELDLGLGSGFYQGQGQGRARAHTASHSSGTAVDASNHDDDQKTTTTRTIVNDDPAKLNFAAALLRIRLDAEADLAATSAATAHAHAHGHGQPTPPPTASSPWLRMGRITSMAGLITSLLTGEIAPWRPDEAALSMLYDPHRVGGGGGNGAWNEVLLSIIEGAANNNNGAVNLGTALGAIDHSSPSEAAVGLGSWIARRYQFAEGCTVVPQISSYVGAATACLLSPGDSIIHLGLDDVLLVALDEPIQQQQQAATLVPFPSSHVEGGRDVRTTKTPSFLAVAQHRDAGVARLIVRSAYCNDRWSVMNRLVNAVPVGGSIGLDNKLFTRVVSTCGIQDIRRYERGCRVTEFSDLRANARCLLEGQALSIRSDLVAIRQAGQGQLLPTIPGKVEHQQHHAQSNGTTSTSTTPYPTPRLFALGKPAGNKTFASILSSALGSALQIPTAYLSSSLEDDDDGSDGRRTRTRTRTRTRSGGATTYSGSEGSSGPPPSSGRGSSSNDADAESTSTFCPILLGTALYALSVRWKAGIPSGVGTNLHPSALAVLEYFGRRVSPSSSSPVDNGGSSPSSSSSADRINSTTPRAALECQEVSYSELANFYAALAPEHERLSGVGISGRL</sequence>
<evidence type="ECO:0000313" key="3">
    <source>
        <dbReference type="Proteomes" id="UP000077684"/>
    </source>
</evidence>
<feature type="region of interest" description="Disordered" evidence="1">
    <location>
        <begin position="664"/>
        <end position="718"/>
    </location>
</feature>
<evidence type="ECO:0000313" key="2">
    <source>
        <dbReference type="EMBL" id="KAE8246654.1"/>
    </source>
</evidence>
<dbReference type="EMBL" id="LWDE02000560">
    <property type="protein sequence ID" value="KAE8246654.1"/>
    <property type="molecule type" value="Genomic_DNA"/>
</dbReference>
<feature type="region of interest" description="Disordered" evidence="1">
    <location>
        <begin position="111"/>
        <end position="137"/>
    </location>
</feature>
<comment type="caution">
    <text evidence="2">The sequence shown here is derived from an EMBL/GenBank/DDBJ whole genome shotgun (WGS) entry which is preliminary data.</text>
</comment>
<feature type="region of interest" description="Disordered" evidence="1">
    <location>
        <begin position="297"/>
        <end position="319"/>
    </location>
</feature>
<accession>A0A8X7MSX3</accession>
<protein>
    <submittedName>
        <fullName evidence="2">Uncharacterized protein</fullName>
    </submittedName>
</protein>